<dbReference type="SMART" id="SM00387">
    <property type="entry name" value="HATPase_c"/>
    <property type="match status" value="1"/>
</dbReference>
<dbReference type="Pfam" id="PF00512">
    <property type="entry name" value="HisKA"/>
    <property type="match status" value="1"/>
</dbReference>
<dbReference type="InterPro" id="IPR003661">
    <property type="entry name" value="HisK_dim/P_dom"/>
</dbReference>
<dbReference type="Proteomes" id="UP000279994">
    <property type="component" value="Unassembled WGS sequence"/>
</dbReference>
<dbReference type="SUPFAM" id="SSF55874">
    <property type="entry name" value="ATPase domain of HSP90 chaperone/DNA topoisomerase II/histidine kinase"/>
    <property type="match status" value="1"/>
</dbReference>
<comment type="subcellular location">
    <subcellularLocation>
        <location evidence="2">Cell membrane</location>
    </subcellularLocation>
</comment>
<dbReference type="PROSITE" id="PS50109">
    <property type="entry name" value="HIS_KIN"/>
    <property type="match status" value="1"/>
</dbReference>
<keyword evidence="4" id="KW-0597">Phosphoprotein</keyword>
<dbReference type="Gene3D" id="1.10.287.130">
    <property type="match status" value="1"/>
</dbReference>
<evidence type="ECO:0000256" key="6">
    <source>
        <dbReference type="SAM" id="MobiDB-lite"/>
    </source>
</evidence>
<sequence>MRGFRTSGQVDPRVTAQAAVDLRVSMVLAVLGGRSVEDVAQEWDVESSLLHRWVRDFLVAGTAVITNQPDPDEARQRDRFLAAFAHELRTPVAVARGWAMMLAEGDVPEEKLPESHERLADALTRLSDHILDVELSASASLGRVRVNAEPIDLATLCQGLTGSPDVRHGADLSVYADPRLLSRVLRDLWETAHREPTPDRVSIDVVESGSWQEIRVVREGEPISPMILRALFDPFGTNDDTTGVTIGLYLARALVVAHGGFLGAEGDEEGTVLLARLPREPAQEPAPGPTPAGPGPDGDKGGKP</sequence>
<keyword evidence="9" id="KW-1185">Reference proteome</keyword>
<dbReference type="InterPro" id="IPR036890">
    <property type="entry name" value="HATPase_C_sf"/>
</dbReference>
<dbReference type="InterPro" id="IPR036097">
    <property type="entry name" value="HisK_dim/P_sf"/>
</dbReference>
<dbReference type="Gene3D" id="3.30.565.10">
    <property type="entry name" value="Histidine kinase-like ATPase, C-terminal domain"/>
    <property type="match status" value="1"/>
</dbReference>
<keyword evidence="5 8" id="KW-0418">Kinase</keyword>
<keyword evidence="5 8" id="KW-0808">Transferase</keyword>
<dbReference type="EMBL" id="RJSF01000003">
    <property type="protein sequence ID" value="RNM17471.1"/>
    <property type="molecule type" value="Genomic_DNA"/>
</dbReference>
<comment type="catalytic activity">
    <reaction evidence="1">
        <text>ATP + protein L-histidine = ADP + protein N-phospho-L-histidine.</text>
        <dbReference type="EC" id="2.7.13.3"/>
    </reaction>
</comment>
<dbReference type="Pfam" id="PF02518">
    <property type="entry name" value="HATPase_c"/>
    <property type="match status" value="1"/>
</dbReference>
<feature type="region of interest" description="Disordered" evidence="6">
    <location>
        <begin position="272"/>
        <end position="304"/>
    </location>
</feature>
<evidence type="ECO:0000256" key="5">
    <source>
        <dbReference type="ARBA" id="ARBA00022777"/>
    </source>
</evidence>
<protein>
    <recommendedName>
        <fullName evidence="3">histidine kinase</fullName>
        <ecNumber evidence="3">2.7.13.3</ecNumber>
    </recommendedName>
</protein>
<organism evidence="8 9">
    <name type="scientific">Nocardioides pocheonensis</name>
    <dbReference type="NCBI Taxonomy" id="661485"/>
    <lineage>
        <taxon>Bacteria</taxon>
        <taxon>Bacillati</taxon>
        <taxon>Actinomycetota</taxon>
        <taxon>Actinomycetes</taxon>
        <taxon>Propionibacteriales</taxon>
        <taxon>Nocardioidaceae</taxon>
        <taxon>Nocardioides</taxon>
    </lineage>
</organism>
<evidence type="ECO:0000256" key="1">
    <source>
        <dbReference type="ARBA" id="ARBA00000085"/>
    </source>
</evidence>
<dbReference type="SMART" id="SM00388">
    <property type="entry name" value="HisKA"/>
    <property type="match status" value="1"/>
</dbReference>
<name>A0A3N0GYI9_9ACTN</name>
<evidence type="ECO:0000313" key="9">
    <source>
        <dbReference type="Proteomes" id="UP000279994"/>
    </source>
</evidence>
<dbReference type="SUPFAM" id="SSF47384">
    <property type="entry name" value="Homodimeric domain of signal transducing histidine kinase"/>
    <property type="match status" value="1"/>
</dbReference>
<gene>
    <name evidence="8" type="ORF">EFL26_01405</name>
</gene>
<dbReference type="GO" id="GO:0005886">
    <property type="term" value="C:plasma membrane"/>
    <property type="evidence" value="ECO:0007669"/>
    <property type="project" value="UniProtKB-SubCell"/>
</dbReference>
<dbReference type="AlphaFoldDB" id="A0A3N0GYI9"/>
<dbReference type="EC" id="2.7.13.3" evidence="3"/>
<evidence type="ECO:0000256" key="3">
    <source>
        <dbReference type="ARBA" id="ARBA00012438"/>
    </source>
</evidence>
<evidence type="ECO:0000259" key="7">
    <source>
        <dbReference type="PROSITE" id="PS50109"/>
    </source>
</evidence>
<evidence type="ECO:0000256" key="4">
    <source>
        <dbReference type="ARBA" id="ARBA00022553"/>
    </source>
</evidence>
<dbReference type="PANTHER" id="PTHR43547">
    <property type="entry name" value="TWO-COMPONENT HISTIDINE KINASE"/>
    <property type="match status" value="1"/>
</dbReference>
<dbReference type="InterPro" id="IPR005467">
    <property type="entry name" value="His_kinase_dom"/>
</dbReference>
<dbReference type="InterPro" id="IPR003594">
    <property type="entry name" value="HATPase_dom"/>
</dbReference>
<dbReference type="CDD" id="cd00082">
    <property type="entry name" value="HisKA"/>
    <property type="match status" value="1"/>
</dbReference>
<feature type="compositionally biased region" description="Pro residues" evidence="6">
    <location>
        <begin position="284"/>
        <end position="294"/>
    </location>
</feature>
<dbReference type="GO" id="GO:0000155">
    <property type="term" value="F:phosphorelay sensor kinase activity"/>
    <property type="evidence" value="ECO:0007669"/>
    <property type="project" value="InterPro"/>
</dbReference>
<reference evidence="8 9" key="1">
    <citation type="submission" date="2018-11" db="EMBL/GenBank/DDBJ databases">
        <authorList>
            <person name="Li F."/>
        </authorList>
    </citation>
    <scope>NUCLEOTIDE SEQUENCE [LARGE SCALE GENOMIC DNA]</scope>
    <source>
        <strain evidence="8 9">Gsoil 818</strain>
    </source>
</reference>
<feature type="domain" description="Histidine kinase" evidence="7">
    <location>
        <begin position="83"/>
        <end position="281"/>
    </location>
</feature>
<comment type="caution">
    <text evidence="8">The sequence shown here is derived from an EMBL/GenBank/DDBJ whole genome shotgun (WGS) entry which is preliminary data.</text>
</comment>
<evidence type="ECO:0000313" key="8">
    <source>
        <dbReference type="EMBL" id="RNM17471.1"/>
    </source>
</evidence>
<proteinExistence type="predicted"/>
<evidence type="ECO:0000256" key="2">
    <source>
        <dbReference type="ARBA" id="ARBA00004236"/>
    </source>
</evidence>
<accession>A0A3N0GYI9</accession>
<dbReference type="PANTHER" id="PTHR43547:SF2">
    <property type="entry name" value="HYBRID SIGNAL TRANSDUCTION HISTIDINE KINASE C"/>
    <property type="match status" value="1"/>
</dbReference>